<keyword evidence="13" id="KW-0418">Kinase</keyword>
<dbReference type="InterPro" id="IPR050499">
    <property type="entry name" value="PEP-utilizing_PTS_enzyme"/>
</dbReference>
<feature type="domain" description="PTS EIIA type-2" evidence="16">
    <location>
        <begin position="2"/>
        <end position="142"/>
    </location>
</feature>
<dbReference type="PROSITE" id="PS00370">
    <property type="entry name" value="PEP_ENZYMES_PHOS_SITE"/>
    <property type="match status" value="1"/>
</dbReference>
<dbReference type="NCBIfam" id="NF008319">
    <property type="entry name" value="PRK11109.1"/>
    <property type="match status" value="1"/>
</dbReference>
<evidence type="ECO:0000313" key="20">
    <source>
        <dbReference type="Proteomes" id="UP000199620"/>
    </source>
</evidence>
<evidence type="ECO:0000256" key="10">
    <source>
        <dbReference type="ARBA" id="ARBA00022679"/>
    </source>
</evidence>
<evidence type="ECO:0000256" key="5">
    <source>
        <dbReference type="ARBA" id="ARBA00012232"/>
    </source>
</evidence>
<evidence type="ECO:0000256" key="14">
    <source>
        <dbReference type="ARBA" id="ARBA00022842"/>
    </source>
</evidence>
<name>A0A5B2URP9_9PSED</name>
<dbReference type="PANTHER" id="PTHR46244">
    <property type="entry name" value="PHOSPHOENOLPYRUVATE-PROTEIN PHOSPHOTRANSFERASE"/>
    <property type="match status" value="1"/>
</dbReference>
<proteinExistence type="inferred from homology"/>
<keyword evidence="14" id="KW-0460">Magnesium</keyword>
<keyword evidence="11" id="KW-0598">Phosphotransferase system</keyword>
<sequence length="952" mass="101256">MLELTVEQISMGQVAVDKSAALQLLAEKLVADGLVAEGYLSGLQAREAQGSTFLGQGIAIPHGTPETRDQVFATGVRLLQFPHGVDWGDGQIVYLAIGIAAKSDEHLRLLQLLTRALGETDLGQALCRATSAEALLKLLQGAPQELALDAQMIGLGVSADDFEELVWRGARLLRQADCVSNGFAAVLQQVDALPLGDGLWWLHSEQTVKRPGLAFVTPDKPMRYLGQPLSGLFCLASLGEAHQALLERLCALLIEGRGQELGRATSSRAVLEVLGGELPVDWPSARIALANAHGLHARPAKVLAQLAKQFDGEIRVRIVDGQGGAVSVKSLSKLLSLGARRGQVLEFVAEPGSADDALPALLAAVQAGLGEEVEPLPAVSARLDVVESEPPLRAPASGSLIQAIAAAPGIAIGPAHIQVLQPFDYPLRGESTSAERERLSAALRDVRGDIQGLIERSKSKAIREIFITHQEMLDDPELTDEVDTRLKQGESAQAAWMSVIEAAARQQESLQDALLAERAADLRDIGRRVLAQLCGVQTPQEPDEPYILVMDEVGPSDVARLDPARVAGILTARGGATAHSAIVARALGIPALVGAGPAVLLLASGTPLLLDGQRGRLHVDADAATLQRATQERDTREQRLQAAAAQRHEPALTRDGHGVEVFANIGESAGVAAAVEQGAEGIGLLRTELIFMAHSQAPDEATQEAEYRRVLDGLGGRPLVVRTLDVGGDKPLPYWPIAKEENPFLGVRGIRLTLQRPQIMEAQLRALLRSADSRPLRIMFPMVGSVDEWRAARDMTERLRLEIPVADLQLGIMIEVPSAALLAPVLAKEVDFFSVGTNDLTQYTLAIDRGHPTLSALADGLHPAVLQLIDITVRAAHAHGKWVGVCGELAADPLAVPVLVGLGVDELSVSARSIPEVKARVREFSLSEARSLAQQALALGSPAQVRALVEAV</sequence>
<evidence type="ECO:0000256" key="2">
    <source>
        <dbReference type="ARBA" id="ARBA00001946"/>
    </source>
</evidence>
<feature type="region of interest" description="Disordered" evidence="15">
    <location>
        <begin position="629"/>
        <end position="650"/>
    </location>
</feature>
<dbReference type="SUPFAM" id="SSF47831">
    <property type="entry name" value="Enzyme I of the PEP:sugar phosphotransferase system HPr-binding (sub)domain"/>
    <property type="match status" value="1"/>
</dbReference>
<keyword evidence="12" id="KW-0479">Metal-binding</keyword>
<keyword evidence="6" id="KW-0813">Transport</keyword>
<dbReference type="SUPFAM" id="SSF51621">
    <property type="entry name" value="Phosphoenolpyruvate/pyruvate domain"/>
    <property type="match status" value="1"/>
</dbReference>
<dbReference type="SUPFAM" id="SSF55804">
    <property type="entry name" value="Phoshotransferase/anion transport protein"/>
    <property type="match status" value="2"/>
</dbReference>
<dbReference type="InterPro" id="IPR036637">
    <property type="entry name" value="Phosphohistidine_dom_sf"/>
</dbReference>
<dbReference type="InterPro" id="IPR018274">
    <property type="entry name" value="PEP_util_AS"/>
</dbReference>
<dbReference type="GO" id="GO:0016301">
    <property type="term" value="F:kinase activity"/>
    <property type="evidence" value="ECO:0007669"/>
    <property type="project" value="UniProtKB-KW"/>
</dbReference>
<dbReference type="InterPro" id="IPR008279">
    <property type="entry name" value="PEP-util_enz_mobile_dom"/>
</dbReference>
<dbReference type="GO" id="GO:0005737">
    <property type="term" value="C:cytoplasm"/>
    <property type="evidence" value="ECO:0007669"/>
    <property type="project" value="UniProtKB-SubCell"/>
</dbReference>
<dbReference type="InterPro" id="IPR000032">
    <property type="entry name" value="HPr-like"/>
</dbReference>
<dbReference type="PRINTS" id="PR01736">
    <property type="entry name" value="PHPHTRNFRASE"/>
</dbReference>
<dbReference type="PROSITE" id="PS00742">
    <property type="entry name" value="PEP_ENZYMES_2"/>
    <property type="match status" value="1"/>
</dbReference>
<dbReference type="GO" id="GO:0046872">
    <property type="term" value="F:metal ion binding"/>
    <property type="evidence" value="ECO:0007669"/>
    <property type="project" value="UniProtKB-KW"/>
</dbReference>
<evidence type="ECO:0000256" key="12">
    <source>
        <dbReference type="ARBA" id="ARBA00022723"/>
    </source>
</evidence>
<keyword evidence="20" id="KW-1185">Reference proteome</keyword>
<dbReference type="Pfam" id="PF00391">
    <property type="entry name" value="PEP-utilizers"/>
    <property type="match status" value="1"/>
</dbReference>
<evidence type="ECO:0000256" key="13">
    <source>
        <dbReference type="ARBA" id="ARBA00022777"/>
    </source>
</evidence>
<evidence type="ECO:0000256" key="4">
    <source>
        <dbReference type="ARBA" id="ARBA00007837"/>
    </source>
</evidence>
<dbReference type="Gene3D" id="1.10.274.10">
    <property type="entry name" value="PtsI, HPr-binding domain"/>
    <property type="match status" value="1"/>
</dbReference>
<evidence type="ECO:0000256" key="11">
    <source>
        <dbReference type="ARBA" id="ARBA00022683"/>
    </source>
</evidence>
<organism evidence="18 21">
    <name type="scientific">Pseudomonas brenneri</name>
    <dbReference type="NCBI Taxonomy" id="129817"/>
    <lineage>
        <taxon>Bacteria</taxon>
        <taxon>Pseudomonadati</taxon>
        <taxon>Pseudomonadota</taxon>
        <taxon>Gammaproteobacteria</taxon>
        <taxon>Pseudomonadales</taxon>
        <taxon>Pseudomonadaceae</taxon>
        <taxon>Pseudomonas</taxon>
    </lineage>
</organism>
<dbReference type="Pfam" id="PF02896">
    <property type="entry name" value="PEP-utilizers_C"/>
    <property type="match status" value="1"/>
</dbReference>
<dbReference type="NCBIfam" id="TIGR01417">
    <property type="entry name" value="PTS_I_fam"/>
    <property type="match status" value="1"/>
</dbReference>
<dbReference type="InterPro" id="IPR016152">
    <property type="entry name" value="PTrfase/Anion_transptr"/>
</dbReference>
<dbReference type="PROSITE" id="PS00372">
    <property type="entry name" value="PTS_EIIA_TYPE_2_HIS"/>
    <property type="match status" value="1"/>
</dbReference>
<dbReference type="SUPFAM" id="SSF55594">
    <property type="entry name" value="HPr-like"/>
    <property type="match status" value="1"/>
</dbReference>
<dbReference type="InterPro" id="IPR008731">
    <property type="entry name" value="PTS_EIN"/>
</dbReference>
<dbReference type="InterPro" id="IPR036618">
    <property type="entry name" value="PtsI_HPr-bd_sf"/>
</dbReference>
<keyword evidence="8" id="KW-0597">Phosphoprotein</keyword>
<evidence type="ECO:0000256" key="9">
    <source>
        <dbReference type="ARBA" id="ARBA00022597"/>
    </source>
</evidence>
<dbReference type="Gene3D" id="3.20.20.60">
    <property type="entry name" value="Phosphoenolpyruvate-binding domains"/>
    <property type="match status" value="1"/>
</dbReference>
<evidence type="ECO:0000259" key="17">
    <source>
        <dbReference type="PROSITE" id="PS51350"/>
    </source>
</evidence>
<feature type="domain" description="HPr" evidence="17">
    <location>
        <begin position="282"/>
        <end position="372"/>
    </location>
</feature>
<reference evidence="18 21" key="2">
    <citation type="submission" date="2019-09" db="EMBL/GenBank/DDBJ databases">
        <title>Draft genome sequence of Pseudomonas brenneri CCUG 51514(T).</title>
        <authorList>
            <person name="Tunovic T."/>
            <person name="Pineiro-Iglesias B."/>
            <person name="Unosson C."/>
            <person name="Inganas E."/>
            <person name="Ohlen M."/>
            <person name="Cardew S."/>
            <person name="Jensie-Markopoulos S."/>
            <person name="Salva-Serra F."/>
            <person name="Jaen-Luchoro D."/>
            <person name="Svensson-Stadler L."/>
            <person name="Chun J."/>
            <person name="Moore E."/>
        </authorList>
    </citation>
    <scope>NUCLEOTIDE SEQUENCE [LARGE SCALE GENOMIC DNA]</scope>
    <source>
        <strain evidence="18 21">CCUG 51514</strain>
    </source>
</reference>
<comment type="subcellular location">
    <subcellularLocation>
        <location evidence="3">Cytoplasm</location>
    </subcellularLocation>
</comment>
<reference evidence="19 20" key="1">
    <citation type="submission" date="2016-10" db="EMBL/GenBank/DDBJ databases">
        <authorList>
            <person name="Varghese N."/>
            <person name="Submissions S."/>
        </authorList>
    </citation>
    <scope>NUCLEOTIDE SEQUENCE [LARGE SCALE GENOMIC DNA]</scope>
    <source>
        <strain evidence="19 20">BS2771</strain>
    </source>
</reference>
<evidence type="ECO:0000256" key="6">
    <source>
        <dbReference type="ARBA" id="ARBA00022448"/>
    </source>
</evidence>
<dbReference type="AlphaFoldDB" id="A0A5B2URP9"/>
<comment type="catalytic activity">
    <reaction evidence="1">
        <text>L-histidyl-[protein] + phosphoenolpyruvate = N(pros)-phospho-L-histidyl-[protein] + pyruvate</text>
        <dbReference type="Rhea" id="RHEA:23880"/>
        <dbReference type="Rhea" id="RHEA-COMP:9745"/>
        <dbReference type="Rhea" id="RHEA-COMP:9746"/>
        <dbReference type="ChEBI" id="CHEBI:15361"/>
        <dbReference type="ChEBI" id="CHEBI:29979"/>
        <dbReference type="ChEBI" id="CHEBI:58702"/>
        <dbReference type="ChEBI" id="CHEBI:64837"/>
        <dbReference type="EC" id="2.7.3.9"/>
    </reaction>
</comment>
<feature type="compositionally biased region" description="Basic and acidic residues" evidence="15">
    <location>
        <begin position="630"/>
        <end position="639"/>
    </location>
</feature>
<evidence type="ECO:0000256" key="8">
    <source>
        <dbReference type="ARBA" id="ARBA00022553"/>
    </source>
</evidence>
<dbReference type="InterPro" id="IPR000121">
    <property type="entry name" value="PEP_util_C"/>
</dbReference>
<dbReference type="GO" id="GO:0008965">
    <property type="term" value="F:phosphoenolpyruvate-protein phosphotransferase activity"/>
    <property type="evidence" value="ECO:0007669"/>
    <property type="project" value="UniProtKB-EC"/>
</dbReference>
<evidence type="ECO:0000313" key="19">
    <source>
        <dbReference type="EMBL" id="SDV05053.1"/>
    </source>
</evidence>
<evidence type="ECO:0000256" key="1">
    <source>
        <dbReference type="ARBA" id="ARBA00000683"/>
    </source>
</evidence>
<accession>A0A5B2URP9</accession>
<gene>
    <name evidence="18" type="primary">ptsP</name>
    <name evidence="18" type="ORF">F1720_14055</name>
    <name evidence="19" type="ORF">SAMN04490181_3670</name>
</gene>
<dbReference type="RefSeq" id="WP_090292062.1">
    <property type="nucleotide sequence ID" value="NZ_BMNU01000002.1"/>
</dbReference>
<keyword evidence="9" id="KW-0762">Sugar transport</keyword>
<dbReference type="InterPro" id="IPR035895">
    <property type="entry name" value="HPr-like_sf"/>
</dbReference>
<dbReference type="InterPro" id="IPR002178">
    <property type="entry name" value="PTS_EIIA_type-2_dom"/>
</dbReference>
<dbReference type="EMBL" id="LT629800">
    <property type="protein sequence ID" value="SDV05053.1"/>
    <property type="molecule type" value="Genomic_DNA"/>
</dbReference>
<dbReference type="Pfam" id="PF05524">
    <property type="entry name" value="PEP-utilisers_N"/>
    <property type="match status" value="1"/>
</dbReference>
<dbReference type="EMBL" id="VUOL01000007">
    <property type="protein sequence ID" value="KAA2229544.1"/>
    <property type="molecule type" value="Genomic_DNA"/>
</dbReference>
<dbReference type="InterPro" id="IPR023151">
    <property type="entry name" value="PEP_util_CS"/>
</dbReference>
<evidence type="ECO:0000313" key="21">
    <source>
        <dbReference type="Proteomes" id="UP000325296"/>
    </source>
</evidence>
<evidence type="ECO:0000256" key="7">
    <source>
        <dbReference type="ARBA" id="ARBA00022490"/>
    </source>
</evidence>
<dbReference type="Gene3D" id="3.50.30.10">
    <property type="entry name" value="Phosphohistidine domain"/>
    <property type="match status" value="1"/>
</dbReference>
<dbReference type="Proteomes" id="UP000325296">
    <property type="component" value="Unassembled WGS sequence"/>
</dbReference>
<evidence type="ECO:0000313" key="18">
    <source>
        <dbReference type="EMBL" id="KAA2229544.1"/>
    </source>
</evidence>
<dbReference type="Gene3D" id="3.30.1340.10">
    <property type="entry name" value="HPr-like"/>
    <property type="match status" value="1"/>
</dbReference>
<dbReference type="OrthoDB" id="9765468at2"/>
<dbReference type="PANTHER" id="PTHR46244:SF6">
    <property type="entry name" value="PHOSPHOENOLPYRUVATE-PROTEIN PHOSPHOTRANSFERASE"/>
    <property type="match status" value="1"/>
</dbReference>
<dbReference type="PRINTS" id="PR00107">
    <property type="entry name" value="PHOSPHOCPHPR"/>
</dbReference>
<dbReference type="Proteomes" id="UP000199620">
    <property type="component" value="Chromosome I"/>
</dbReference>
<keyword evidence="18" id="KW-0670">Pyruvate</keyword>
<dbReference type="InterPro" id="IPR040442">
    <property type="entry name" value="Pyrv_kinase-like_dom_sf"/>
</dbReference>
<protein>
    <recommendedName>
        <fullName evidence="5">phosphoenolpyruvate--protein phosphotransferase</fullName>
        <ecNumber evidence="5">2.7.3.9</ecNumber>
    </recommendedName>
</protein>
<comment type="cofactor">
    <cofactor evidence="2">
        <name>Mg(2+)</name>
        <dbReference type="ChEBI" id="CHEBI:18420"/>
    </cofactor>
</comment>
<dbReference type="PROSITE" id="PS51094">
    <property type="entry name" value="PTS_EIIA_TYPE_2"/>
    <property type="match status" value="1"/>
</dbReference>
<dbReference type="EC" id="2.7.3.9" evidence="5"/>
<keyword evidence="7" id="KW-0963">Cytoplasm</keyword>
<evidence type="ECO:0000256" key="3">
    <source>
        <dbReference type="ARBA" id="ARBA00004496"/>
    </source>
</evidence>
<dbReference type="CDD" id="cd00367">
    <property type="entry name" value="PTS-HPr_like"/>
    <property type="match status" value="1"/>
</dbReference>
<dbReference type="Pfam" id="PF00359">
    <property type="entry name" value="PTS_EIIA_2"/>
    <property type="match status" value="1"/>
</dbReference>
<dbReference type="Gene3D" id="3.40.930.10">
    <property type="entry name" value="Mannitol-specific EII, Chain A"/>
    <property type="match status" value="2"/>
</dbReference>
<dbReference type="GO" id="GO:0009401">
    <property type="term" value="P:phosphoenolpyruvate-dependent sugar phosphotransferase system"/>
    <property type="evidence" value="ECO:0007669"/>
    <property type="project" value="UniProtKB-KW"/>
</dbReference>
<dbReference type="CDD" id="cd00211">
    <property type="entry name" value="PTS_IIA_fru"/>
    <property type="match status" value="1"/>
</dbReference>
<dbReference type="InterPro" id="IPR015813">
    <property type="entry name" value="Pyrv/PenolPyrv_kinase-like_dom"/>
</dbReference>
<dbReference type="SUPFAM" id="SSF52009">
    <property type="entry name" value="Phosphohistidine domain"/>
    <property type="match status" value="1"/>
</dbReference>
<dbReference type="InterPro" id="IPR006318">
    <property type="entry name" value="PTS_EI-like"/>
</dbReference>
<dbReference type="PROSITE" id="PS51350">
    <property type="entry name" value="PTS_HPR_DOM"/>
    <property type="match status" value="1"/>
</dbReference>
<dbReference type="Pfam" id="PF00381">
    <property type="entry name" value="PTS-HPr"/>
    <property type="match status" value="1"/>
</dbReference>
<keyword evidence="10 18" id="KW-0808">Transferase</keyword>
<evidence type="ECO:0000259" key="16">
    <source>
        <dbReference type="PROSITE" id="PS51094"/>
    </source>
</evidence>
<comment type="similarity">
    <text evidence="4">Belongs to the PEP-utilizing enzyme family.</text>
</comment>
<evidence type="ECO:0000256" key="15">
    <source>
        <dbReference type="SAM" id="MobiDB-lite"/>
    </source>
</evidence>